<comment type="caution">
    <text evidence="3">The sequence shown here is derived from an EMBL/GenBank/DDBJ whole genome shotgun (WGS) entry which is preliminary data.</text>
</comment>
<feature type="compositionally biased region" description="Polar residues" evidence="2">
    <location>
        <begin position="1"/>
        <end position="12"/>
    </location>
</feature>
<sequence>MAWVPVSSTVSSAGPGGDRVHHVAGPSQGDLFQEHRASIERERQRLAHRRQELEKLLAQRDAVLAELKGKRYQYTHDVPASPSVSRRVGLTHVQSLRGSVISDQGPKAFRVPAPLPSVLPPPPVWDLPDTLSVSAVRFRIGTQVPMEWGPEEVQAKVSVAMHGYPQGGQGVGCPLTVRVSPVSVCAPGSGSADASLTSPVVLEACARSASLPLGVYDLTLSTPWGQYSRSVSLVRHVFAEPLPLSGPDSVPDSVSDKGDPRCCVRLADSCRLAVCPEGAPPSLLVCRSEGVGGPGVCRVRVCMDLSGPCLVGVVPQSLLDTVTDTPMCLSDLVASPHLMAVYVTNETSSASAAAVSLPLSTPCLQGVQTGDHVDVLHDTRAGTLSYVVGRASGGMASQDVLAPYSHLPPDVCVVIILLGSLACVRLG</sequence>
<keyword evidence="1" id="KW-0175">Coiled coil</keyword>
<reference evidence="3 4" key="1">
    <citation type="journal article" date="2018" name="PLoS ONE">
        <title>The draft genome of Kipferlia bialata reveals reductive genome evolution in fornicate parasites.</title>
        <authorList>
            <person name="Tanifuji G."/>
            <person name="Takabayashi S."/>
            <person name="Kume K."/>
            <person name="Takagi M."/>
            <person name="Nakayama T."/>
            <person name="Kamikawa R."/>
            <person name="Inagaki Y."/>
            <person name="Hashimoto T."/>
        </authorList>
    </citation>
    <scope>NUCLEOTIDE SEQUENCE [LARGE SCALE GENOMIC DNA]</scope>
    <source>
        <strain evidence="3">NY0173</strain>
    </source>
</reference>
<dbReference type="Proteomes" id="UP000265618">
    <property type="component" value="Unassembled WGS sequence"/>
</dbReference>
<accession>A0A9K3GDA2</accession>
<protein>
    <submittedName>
        <fullName evidence="3">Uncharacterized protein</fullName>
    </submittedName>
</protein>
<evidence type="ECO:0000256" key="2">
    <source>
        <dbReference type="SAM" id="MobiDB-lite"/>
    </source>
</evidence>
<dbReference type="AlphaFoldDB" id="A0A9K3GDA2"/>
<feature type="region of interest" description="Disordered" evidence="2">
    <location>
        <begin position="1"/>
        <end position="30"/>
    </location>
</feature>
<evidence type="ECO:0000313" key="4">
    <source>
        <dbReference type="Proteomes" id="UP000265618"/>
    </source>
</evidence>
<evidence type="ECO:0000313" key="3">
    <source>
        <dbReference type="EMBL" id="GIQ79559.1"/>
    </source>
</evidence>
<gene>
    <name evidence="3" type="ORF">KIPB_000219</name>
</gene>
<evidence type="ECO:0000256" key="1">
    <source>
        <dbReference type="SAM" id="Coils"/>
    </source>
</evidence>
<proteinExistence type="predicted"/>
<organism evidence="3 4">
    <name type="scientific">Kipferlia bialata</name>
    <dbReference type="NCBI Taxonomy" id="797122"/>
    <lineage>
        <taxon>Eukaryota</taxon>
        <taxon>Metamonada</taxon>
        <taxon>Carpediemonas-like organisms</taxon>
        <taxon>Kipferlia</taxon>
    </lineage>
</organism>
<dbReference type="EMBL" id="BDIP01000021">
    <property type="protein sequence ID" value="GIQ79559.1"/>
    <property type="molecule type" value="Genomic_DNA"/>
</dbReference>
<name>A0A9K3GDA2_9EUKA</name>
<keyword evidence="4" id="KW-1185">Reference proteome</keyword>
<feature type="coiled-coil region" evidence="1">
    <location>
        <begin position="36"/>
        <end position="70"/>
    </location>
</feature>